<protein>
    <submittedName>
        <fullName evidence="2">Uncharacterized protein</fullName>
    </submittedName>
</protein>
<evidence type="ECO:0000313" key="2">
    <source>
        <dbReference type="EMBL" id="SEF69875.1"/>
    </source>
</evidence>
<feature type="transmembrane region" description="Helical" evidence="1">
    <location>
        <begin position="12"/>
        <end position="28"/>
    </location>
</feature>
<feature type="transmembrane region" description="Helical" evidence="1">
    <location>
        <begin position="147"/>
        <end position="164"/>
    </location>
</feature>
<dbReference type="Proteomes" id="UP000236735">
    <property type="component" value="Unassembled WGS sequence"/>
</dbReference>
<feature type="transmembrane region" description="Helical" evidence="1">
    <location>
        <begin position="109"/>
        <end position="127"/>
    </location>
</feature>
<dbReference type="Pfam" id="PF19529">
    <property type="entry name" value="DUF6057"/>
    <property type="match status" value="1"/>
</dbReference>
<evidence type="ECO:0000256" key="1">
    <source>
        <dbReference type="SAM" id="Phobius"/>
    </source>
</evidence>
<accession>A0A1H5U454</accession>
<proteinExistence type="predicted"/>
<keyword evidence="1" id="KW-0472">Membrane</keyword>
<dbReference type="AlphaFoldDB" id="A0A1H5U454"/>
<evidence type="ECO:0000313" key="3">
    <source>
        <dbReference type="Proteomes" id="UP000236735"/>
    </source>
</evidence>
<dbReference type="EMBL" id="FNUV01000003">
    <property type="protein sequence ID" value="SEF69875.1"/>
    <property type="molecule type" value="Genomic_DNA"/>
</dbReference>
<feature type="transmembrane region" description="Helical" evidence="1">
    <location>
        <begin position="48"/>
        <end position="68"/>
    </location>
</feature>
<reference evidence="2 3" key="1">
    <citation type="submission" date="2016-10" db="EMBL/GenBank/DDBJ databases">
        <authorList>
            <person name="de Groot N.N."/>
        </authorList>
    </citation>
    <scope>NUCLEOTIDE SEQUENCE [LARGE SCALE GENOMIC DNA]</scope>
    <source>
        <strain evidence="2 3">AR32</strain>
    </source>
</reference>
<organism evidence="2 3">
    <name type="scientific">Xylanibacter ruminicola</name>
    <name type="common">Prevotella ruminicola</name>
    <dbReference type="NCBI Taxonomy" id="839"/>
    <lineage>
        <taxon>Bacteria</taxon>
        <taxon>Pseudomonadati</taxon>
        <taxon>Bacteroidota</taxon>
        <taxon>Bacteroidia</taxon>
        <taxon>Bacteroidales</taxon>
        <taxon>Prevotellaceae</taxon>
        <taxon>Xylanibacter</taxon>
    </lineage>
</organism>
<dbReference type="InterPro" id="IPR045692">
    <property type="entry name" value="DUF6057"/>
</dbReference>
<keyword evidence="1" id="KW-0812">Transmembrane</keyword>
<dbReference type="RefSeq" id="WP_143058293.1">
    <property type="nucleotide sequence ID" value="NZ_FNUV01000003.1"/>
</dbReference>
<name>A0A1H5U454_XYLRU</name>
<sequence length="379" mass="44092">MKKNNSTMGIRLMCAIVFVIFSVGWLYSFQPDIMTMSQHVLSKGLTHYNPVIGCVCITLILILLQFFVAKSSRLRSSAYALSYFPSMLVLGLLTAVTENADGGIYFDCHWLGIVLVIALWIGAVWVVRQLQGVFRPTEVRLFSRPVWLNMLIMSLLMICTVWIGNTNAVFHYRMRAEQCLTDGDMKGALMVGRKSLEGDEHLLMLRMYALARENALGEHLFEYPITGNSSQMLPTDSLSCMMFYPQDSLYKFIGARPASRMSPMRYLELVQQRDSLPNKTVADYLLCGYLIDRQIDDFVKELGKYYHIDDSLPKHYREALTLYTHMRSRPLVVYHHAVMDEDYDNLMQLEKQYPDKSERRVKVEEQYRGTYWYYYKYEK</sequence>
<keyword evidence="1" id="KW-1133">Transmembrane helix</keyword>
<gene>
    <name evidence="2" type="ORF">SAMN05216354_1234</name>
</gene>
<feature type="transmembrane region" description="Helical" evidence="1">
    <location>
        <begin position="80"/>
        <end position="97"/>
    </location>
</feature>